<evidence type="ECO:0008006" key="4">
    <source>
        <dbReference type="Google" id="ProtNLM"/>
    </source>
</evidence>
<keyword evidence="1" id="KW-0812">Transmembrane</keyword>
<evidence type="ECO:0000313" key="3">
    <source>
        <dbReference type="Proteomes" id="UP000198660"/>
    </source>
</evidence>
<name>A0A1I6QBK5_9BACL</name>
<dbReference type="EMBL" id="FPAA01000003">
    <property type="protein sequence ID" value="SFS49708.1"/>
    <property type="molecule type" value="Genomic_DNA"/>
</dbReference>
<dbReference type="InterPro" id="IPR020254">
    <property type="entry name" value="DUF2626"/>
</dbReference>
<evidence type="ECO:0000256" key="1">
    <source>
        <dbReference type="SAM" id="Phobius"/>
    </source>
</evidence>
<feature type="transmembrane region" description="Helical" evidence="1">
    <location>
        <begin position="51"/>
        <end position="71"/>
    </location>
</feature>
<proteinExistence type="predicted"/>
<keyword evidence="3" id="KW-1185">Reference proteome</keyword>
<gene>
    <name evidence="2" type="ORF">SAMN05444972_10320</name>
</gene>
<sequence length="75" mass="8853">MDRMFRVLGFWCIVIGLMFMAGHMNIIAGLFFFQAALFIVLGYMRYTERTYMLMFGSYMVLAFIGIVYWSFFQVG</sequence>
<keyword evidence="1" id="KW-1133">Transmembrane helix</keyword>
<reference evidence="3" key="1">
    <citation type="submission" date="2016-10" db="EMBL/GenBank/DDBJ databases">
        <authorList>
            <person name="Varghese N."/>
            <person name="Submissions S."/>
        </authorList>
    </citation>
    <scope>NUCLEOTIDE SEQUENCE [LARGE SCALE GENOMIC DNA]</scope>
    <source>
        <strain evidence="3">DSM 45789</strain>
    </source>
</reference>
<evidence type="ECO:0000313" key="2">
    <source>
        <dbReference type="EMBL" id="SFS49708.1"/>
    </source>
</evidence>
<dbReference type="OrthoDB" id="2353516at2"/>
<dbReference type="Proteomes" id="UP000198660">
    <property type="component" value="Unassembled WGS sequence"/>
</dbReference>
<keyword evidence="1" id="KW-0472">Membrane</keyword>
<feature type="transmembrane region" description="Helical" evidence="1">
    <location>
        <begin position="5"/>
        <end position="21"/>
    </location>
</feature>
<protein>
    <recommendedName>
        <fullName evidence="4">DUF2626 domain-containing protein</fullName>
    </recommendedName>
</protein>
<organism evidence="2 3">
    <name type="scientific">Marininema halotolerans</name>
    <dbReference type="NCBI Taxonomy" id="1155944"/>
    <lineage>
        <taxon>Bacteria</taxon>
        <taxon>Bacillati</taxon>
        <taxon>Bacillota</taxon>
        <taxon>Bacilli</taxon>
        <taxon>Bacillales</taxon>
        <taxon>Thermoactinomycetaceae</taxon>
        <taxon>Marininema</taxon>
    </lineage>
</organism>
<accession>A0A1I6QBK5</accession>
<dbReference type="Pfam" id="PF11117">
    <property type="entry name" value="DUF2626"/>
    <property type="match status" value="1"/>
</dbReference>
<dbReference type="RefSeq" id="WP_091834551.1">
    <property type="nucleotide sequence ID" value="NZ_FPAA01000003.1"/>
</dbReference>
<dbReference type="AlphaFoldDB" id="A0A1I6QBK5"/>